<keyword evidence="10" id="KW-0408">Iron</keyword>
<keyword evidence="8 13" id="KW-1133">Transmembrane helix</keyword>
<feature type="domain" description="FAD-binding FR-type" evidence="14">
    <location>
        <begin position="207"/>
        <end position="310"/>
    </location>
</feature>
<dbReference type="PRINTS" id="PR00410">
    <property type="entry name" value="PHEHYDRXLASE"/>
</dbReference>
<organism evidence="15 16">
    <name type="scientific">Candidatus Campbellbacteria bacterium RIFCSPLOWO2_01_FULL_34_15</name>
    <dbReference type="NCBI Taxonomy" id="1797579"/>
    <lineage>
        <taxon>Bacteria</taxon>
        <taxon>Candidatus Campbelliibacteriota</taxon>
    </lineage>
</organism>
<dbReference type="GO" id="GO:0016020">
    <property type="term" value="C:membrane"/>
    <property type="evidence" value="ECO:0007669"/>
    <property type="project" value="UniProtKB-SubCell"/>
</dbReference>
<dbReference type="InterPro" id="IPR013130">
    <property type="entry name" value="Fe3_Rdtase_TM_dom"/>
</dbReference>
<dbReference type="GO" id="GO:0016491">
    <property type="term" value="F:oxidoreductase activity"/>
    <property type="evidence" value="ECO:0007669"/>
    <property type="project" value="UniProtKB-KW"/>
</dbReference>
<keyword evidence="6" id="KW-0479">Metal-binding</keyword>
<dbReference type="PANTHER" id="PTHR47354">
    <property type="entry name" value="NADH OXIDOREDUCTASE HCR"/>
    <property type="match status" value="1"/>
</dbReference>
<proteinExistence type="predicted"/>
<name>A0A1F5EMY8_9BACT</name>
<dbReference type="PANTHER" id="PTHR47354:SF8">
    <property type="entry name" value="1,2-PHENYLACETYL-COA EPOXIDASE, SUBUNIT E"/>
    <property type="match status" value="1"/>
</dbReference>
<evidence type="ECO:0000259" key="14">
    <source>
        <dbReference type="PROSITE" id="PS51384"/>
    </source>
</evidence>
<dbReference type="CDD" id="cd06198">
    <property type="entry name" value="FNR_like_3"/>
    <property type="match status" value="1"/>
</dbReference>
<dbReference type="GO" id="GO:0046872">
    <property type="term" value="F:metal ion binding"/>
    <property type="evidence" value="ECO:0007669"/>
    <property type="project" value="UniProtKB-KW"/>
</dbReference>
<comment type="subcellular location">
    <subcellularLocation>
        <location evidence="2">Membrane</location>
        <topology evidence="2">Multi-pass membrane protein</topology>
    </subcellularLocation>
</comment>
<evidence type="ECO:0000256" key="3">
    <source>
        <dbReference type="ARBA" id="ARBA00022630"/>
    </source>
</evidence>
<dbReference type="SUPFAM" id="SSF63380">
    <property type="entry name" value="Riboflavin synthase domain-like"/>
    <property type="match status" value="1"/>
</dbReference>
<keyword evidence="4 13" id="KW-0812">Transmembrane</keyword>
<gene>
    <name evidence="15" type="ORF">A2996_00975</name>
</gene>
<evidence type="ECO:0000256" key="1">
    <source>
        <dbReference type="ARBA" id="ARBA00001974"/>
    </source>
</evidence>
<keyword evidence="9" id="KW-0560">Oxidoreductase</keyword>
<dbReference type="InterPro" id="IPR013112">
    <property type="entry name" value="FAD-bd_8"/>
</dbReference>
<feature type="transmembrane region" description="Helical" evidence="13">
    <location>
        <begin position="183"/>
        <end position="201"/>
    </location>
</feature>
<comment type="caution">
    <text evidence="15">The sequence shown here is derived from an EMBL/GenBank/DDBJ whole genome shotgun (WGS) entry which is preliminary data.</text>
</comment>
<evidence type="ECO:0000256" key="7">
    <source>
        <dbReference type="ARBA" id="ARBA00022827"/>
    </source>
</evidence>
<feature type="transmembrane region" description="Helical" evidence="13">
    <location>
        <begin position="159"/>
        <end position="177"/>
    </location>
</feature>
<dbReference type="InterPro" id="IPR050415">
    <property type="entry name" value="MRET"/>
</dbReference>
<dbReference type="InterPro" id="IPR001433">
    <property type="entry name" value="OxRdtase_FAD/NAD-bd"/>
</dbReference>
<feature type="transmembrane region" description="Helical" evidence="13">
    <location>
        <begin position="90"/>
        <end position="113"/>
    </location>
</feature>
<evidence type="ECO:0000256" key="13">
    <source>
        <dbReference type="SAM" id="Phobius"/>
    </source>
</evidence>
<evidence type="ECO:0000256" key="2">
    <source>
        <dbReference type="ARBA" id="ARBA00004141"/>
    </source>
</evidence>
<dbReference type="Gene3D" id="2.40.30.10">
    <property type="entry name" value="Translation factors"/>
    <property type="match status" value="1"/>
</dbReference>
<feature type="transmembrane region" description="Helical" evidence="13">
    <location>
        <begin position="125"/>
        <end position="147"/>
    </location>
</feature>
<dbReference type="SUPFAM" id="SSF52343">
    <property type="entry name" value="Ferredoxin reductase-like, C-terminal NADP-linked domain"/>
    <property type="match status" value="1"/>
</dbReference>
<dbReference type="InterPro" id="IPR017938">
    <property type="entry name" value="Riboflavin_synthase-like_b-brl"/>
</dbReference>
<reference evidence="15 16" key="1">
    <citation type="journal article" date="2016" name="Nat. Commun.">
        <title>Thousands of microbial genomes shed light on interconnected biogeochemical processes in an aquifer system.</title>
        <authorList>
            <person name="Anantharaman K."/>
            <person name="Brown C.T."/>
            <person name="Hug L.A."/>
            <person name="Sharon I."/>
            <person name="Castelle C.J."/>
            <person name="Probst A.J."/>
            <person name="Thomas B.C."/>
            <person name="Singh A."/>
            <person name="Wilkins M.J."/>
            <person name="Karaoz U."/>
            <person name="Brodie E.L."/>
            <person name="Williams K.H."/>
            <person name="Hubbard S.S."/>
            <person name="Banfield J.F."/>
        </authorList>
    </citation>
    <scope>NUCLEOTIDE SEQUENCE [LARGE SCALE GENOMIC DNA]</scope>
</reference>
<evidence type="ECO:0000313" key="16">
    <source>
        <dbReference type="Proteomes" id="UP000176865"/>
    </source>
</evidence>
<protein>
    <recommendedName>
        <fullName evidence="14">FAD-binding FR-type domain-containing protein</fullName>
    </recommendedName>
</protein>
<evidence type="ECO:0000313" key="15">
    <source>
        <dbReference type="EMBL" id="OGD68779.1"/>
    </source>
</evidence>
<evidence type="ECO:0000256" key="4">
    <source>
        <dbReference type="ARBA" id="ARBA00022692"/>
    </source>
</evidence>
<evidence type="ECO:0000256" key="9">
    <source>
        <dbReference type="ARBA" id="ARBA00023002"/>
    </source>
</evidence>
<feature type="transmembrane region" description="Helical" evidence="13">
    <location>
        <begin position="12"/>
        <end position="29"/>
    </location>
</feature>
<dbReference type="EMBL" id="MFAB01000016">
    <property type="protein sequence ID" value="OGD68779.1"/>
    <property type="molecule type" value="Genomic_DNA"/>
</dbReference>
<evidence type="ECO:0000256" key="6">
    <source>
        <dbReference type="ARBA" id="ARBA00022723"/>
    </source>
</evidence>
<sequence>MSAHRLKNRLGIVFIFLIAIIPLILWIIMKPLDSRFVDFFSIFTSFGQITGLLGIILFAITLILSARLHFLENYFGGLDKVYNIHHKLGVISFVFLAIHPLLLAIKLIPISVITSAKFLIPSSNWTINFGIFSLLLMITILIVTFFAKWKYPNLKFAHKFLGTAFFLGALHTFLTPSDVSQDIFLRVYILGFSAIAILVYLQRSILGNFMTKKITYIVESLNIFGKDVVEIIMNPRDKKIQFTAGQFIFIKFEGANVSNEYHPFTISSAPHDDKLRLTIKALGDWTSELKNLKTGIIAKIEGPFGEFSYLKSKYKKQIWIAGGIGVTPFLSMLRDLKVNKHDGLKIDFYYTTKSADEKVFVDEILAIEKELKNIKINLYTSDERGHLNAGVINSAVGNLEETDIFMCGPFNMMNNLKKQFVLLGVKKNSIHTEEFKLL</sequence>
<dbReference type="STRING" id="1797579.A2996_00975"/>
<dbReference type="InterPro" id="IPR017927">
    <property type="entry name" value="FAD-bd_FR_type"/>
</dbReference>
<dbReference type="AlphaFoldDB" id="A0A1F5EMY8"/>
<dbReference type="GO" id="GO:0051537">
    <property type="term" value="F:2 iron, 2 sulfur cluster binding"/>
    <property type="evidence" value="ECO:0007669"/>
    <property type="project" value="UniProtKB-KW"/>
</dbReference>
<accession>A0A1F5EMY8</accession>
<dbReference type="Proteomes" id="UP000176865">
    <property type="component" value="Unassembled WGS sequence"/>
</dbReference>
<dbReference type="Pfam" id="PF08022">
    <property type="entry name" value="FAD_binding_8"/>
    <property type="match status" value="1"/>
</dbReference>
<evidence type="ECO:0000256" key="10">
    <source>
        <dbReference type="ARBA" id="ARBA00023004"/>
    </source>
</evidence>
<dbReference type="PROSITE" id="PS51384">
    <property type="entry name" value="FAD_FR"/>
    <property type="match status" value="1"/>
</dbReference>
<evidence type="ECO:0000256" key="11">
    <source>
        <dbReference type="ARBA" id="ARBA00023014"/>
    </source>
</evidence>
<dbReference type="GO" id="GO:0050660">
    <property type="term" value="F:flavin adenine dinucleotide binding"/>
    <property type="evidence" value="ECO:0007669"/>
    <property type="project" value="TreeGrafter"/>
</dbReference>
<evidence type="ECO:0000256" key="12">
    <source>
        <dbReference type="ARBA" id="ARBA00023136"/>
    </source>
</evidence>
<keyword evidence="5" id="KW-0001">2Fe-2S</keyword>
<dbReference type="Gene3D" id="3.40.50.80">
    <property type="entry name" value="Nucleotide-binding domain of ferredoxin-NADP reductase (FNR) module"/>
    <property type="match status" value="1"/>
</dbReference>
<feature type="transmembrane region" description="Helical" evidence="13">
    <location>
        <begin position="49"/>
        <end position="70"/>
    </location>
</feature>
<evidence type="ECO:0000256" key="8">
    <source>
        <dbReference type="ARBA" id="ARBA00022989"/>
    </source>
</evidence>
<keyword evidence="12 13" id="KW-0472">Membrane</keyword>
<keyword evidence="7" id="KW-0274">FAD</keyword>
<dbReference type="Pfam" id="PF00175">
    <property type="entry name" value="NAD_binding_1"/>
    <property type="match status" value="1"/>
</dbReference>
<comment type="cofactor">
    <cofactor evidence="1">
        <name>FAD</name>
        <dbReference type="ChEBI" id="CHEBI:57692"/>
    </cofactor>
</comment>
<keyword evidence="3" id="KW-0285">Flavoprotein</keyword>
<keyword evidence="11" id="KW-0411">Iron-sulfur</keyword>
<dbReference type="Pfam" id="PF01794">
    <property type="entry name" value="Ferric_reduct"/>
    <property type="match status" value="1"/>
</dbReference>
<evidence type="ECO:0000256" key="5">
    <source>
        <dbReference type="ARBA" id="ARBA00022714"/>
    </source>
</evidence>
<dbReference type="InterPro" id="IPR039261">
    <property type="entry name" value="FNR_nucleotide-bd"/>
</dbReference>